<keyword evidence="5" id="KW-1185">Reference proteome</keyword>
<evidence type="ECO:0000313" key="4">
    <source>
        <dbReference type="EMBL" id="CED70257.1"/>
    </source>
</evidence>
<dbReference type="KEGG" id="awd:AWOD_I_0162"/>
<dbReference type="Proteomes" id="UP000032427">
    <property type="component" value="Chromosome 1"/>
</dbReference>
<feature type="chain" id="PRO_5001857484" evidence="1">
    <location>
        <begin position="19"/>
        <end position="264"/>
    </location>
</feature>
<dbReference type="EMBL" id="LN554846">
    <property type="protein sequence ID" value="CED70257.1"/>
    <property type="molecule type" value="Genomic_DNA"/>
</dbReference>
<dbReference type="HOGENOM" id="CLU_080984_1_0_6"/>
<protein>
    <submittedName>
        <fullName evidence="4">Putative exported protein</fullName>
    </submittedName>
</protein>
<reference evidence="5" key="1">
    <citation type="submission" date="2014-09" db="EMBL/GenBank/DDBJ databases">
        <authorList>
            <person name="Hjerde E."/>
        </authorList>
    </citation>
    <scope>NUCLEOTIDE SEQUENCE [LARGE SCALE GENOMIC DNA]</scope>
    <source>
        <strain evidence="5">06/09/139</strain>
    </source>
</reference>
<dbReference type="Gene3D" id="3.10.20.700">
    <property type="match status" value="1"/>
</dbReference>
<dbReference type="STRING" id="80852.AWOD_I_0162"/>
<dbReference type="OrthoDB" id="5814422at2"/>
<dbReference type="AlphaFoldDB" id="A0A090IJC5"/>
<keyword evidence="1" id="KW-0732">Signal</keyword>
<feature type="domain" description="Capsule biosynthesis GfcC-like N-terminal" evidence="3">
    <location>
        <begin position="35"/>
        <end position="163"/>
    </location>
</feature>
<evidence type="ECO:0000259" key="2">
    <source>
        <dbReference type="Pfam" id="PF06251"/>
    </source>
</evidence>
<name>A0A090IJC5_9GAMM</name>
<organism evidence="4 5">
    <name type="scientific">Aliivibrio wodanis</name>
    <dbReference type="NCBI Taxonomy" id="80852"/>
    <lineage>
        <taxon>Bacteria</taxon>
        <taxon>Pseudomonadati</taxon>
        <taxon>Pseudomonadota</taxon>
        <taxon>Gammaproteobacteria</taxon>
        <taxon>Vibrionales</taxon>
        <taxon>Vibrionaceae</taxon>
        <taxon>Aliivibrio</taxon>
    </lineage>
</organism>
<feature type="signal peptide" evidence="1">
    <location>
        <begin position="1"/>
        <end position="18"/>
    </location>
</feature>
<evidence type="ECO:0000256" key="1">
    <source>
        <dbReference type="SAM" id="SignalP"/>
    </source>
</evidence>
<dbReference type="InterPro" id="IPR046459">
    <property type="entry name" value="Caps_syn_GfcC_N"/>
</dbReference>
<evidence type="ECO:0000313" key="5">
    <source>
        <dbReference type="Proteomes" id="UP000032427"/>
    </source>
</evidence>
<dbReference type="Pfam" id="PF20616">
    <property type="entry name" value="Caps_syn_GfcC_N"/>
    <property type="match status" value="1"/>
</dbReference>
<evidence type="ECO:0000259" key="3">
    <source>
        <dbReference type="Pfam" id="PF20616"/>
    </source>
</evidence>
<feature type="domain" description="Capsule biosynthesis GfcC-like C-terminal" evidence="2">
    <location>
        <begin position="182"/>
        <end position="263"/>
    </location>
</feature>
<dbReference type="PATRIC" id="fig|80852.17.peg.167"/>
<dbReference type="Pfam" id="PF06251">
    <property type="entry name" value="Caps_syn_GfcC_C"/>
    <property type="match status" value="1"/>
</dbReference>
<dbReference type="Gene3D" id="3.10.560.10">
    <property type="entry name" value="Outer membrane lipoprotein wza domain like"/>
    <property type="match status" value="1"/>
</dbReference>
<gene>
    <name evidence="4" type="ORF">AWOD_I_0162</name>
</gene>
<accession>A0A090IJC5</accession>
<dbReference type="InterPro" id="IPR010425">
    <property type="entry name" value="Caps_synth_GfcC-like_C"/>
</dbReference>
<proteinExistence type="predicted"/>
<sequence length="264" mass="29619">MRIFIFLCFSLFSLSSLANSSLVVNSSLENNSNELSVTLTQEKLLLTFEQPARLEAVLQQTQLHTKIGLYSVGSILSSDDHQDDINKVKQATLEQLNQFSLSSPLFSKQETPYKKEADTLSHQLNSFSFVSRLFIPLDYDLIRIKKESNPKLTGNYSLFIAQRPKTITVLGAIDSSLPVTLDYQQRAKVEDYLTQINTTSNANTSQIYVIQPDGEVKIATNNYWQHNTTSIAPGATVFIGFADLPTQFSTLNDDIVELLRNKVN</sequence>
<dbReference type="GeneID" id="28543692"/>